<dbReference type="Gene3D" id="2.40.170.20">
    <property type="entry name" value="TonB-dependent receptor, beta-barrel domain"/>
    <property type="match status" value="1"/>
</dbReference>
<evidence type="ECO:0000256" key="14">
    <source>
        <dbReference type="PROSITE-ProRule" id="PRU01360"/>
    </source>
</evidence>
<dbReference type="SUPFAM" id="SSF56935">
    <property type="entry name" value="Porins"/>
    <property type="match status" value="1"/>
</dbReference>
<dbReference type="PROSITE" id="PS52016">
    <property type="entry name" value="TONB_DEPENDENT_REC_3"/>
    <property type="match status" value="1"/>
</dbReference>
<dbReference type="GO" id="GO:0038023">
    <property type="term" value="F:signaling receptor activity"/>
    <property type="evidence" value="ECO:0007669"/>
    <property type="project" value="InterPro"/>
</dbReference>
<evidence type="ECO:0000259" key="18">
    <source>
        <dbReference type="Pfam" id="PF07715"/>
    </source>
</evidence>
<keyword evidence="8" id="KW-0408">Iron</keyword>
<dbReference type="InterPro" id="IPR039426">
    <property type="entry name" value="TonB-dep_rcpt-like"/>
</dbReference>
<dbReference type="PANTHER" id="PTHR32552:SF89">
    <property type="entry name" value="CATECHOLATE SIDEROPHORE RECEPTOR FIU"/>
    <property type="match status" value="1"/>
</dbReference>
<dbReference type="GO" id="GO:0015344">
    <property type="term" value="F:siderophore uptake transmembrane transporter activity"/>
    <property type="evidence" value="ECO:0007669"/>
    <property type="project" value="TreeGrafter"/>
</dbReference>
<dbReference type="Pfam" id="PF07715">
    <property type="entry name" value="Plug"/>
    <property type="match status" value="1"/>
</dbReference>
<evidence type="ECO:0000256" key="7">
    <source>
        <dbReference type="ARBA" id="ARBA00022729"/>
    </source>
</evidence>
<dbReference type="Proteomes" id="UP000325161">
    <property type="component" value="Chromosome"/>
</dbReference>
<keyword evidence="6 14" id="KW-0812">Transmembrane</keyword>
<name>A0A5C0AXE0_9BURK</name>
<evidence type="ECO:0000256" key="15">
    <source>
        <dbReference type="RuleBase" id="RU003357"/>
    </source>
</evidence>
<evidence type="ECO:0000256" key="5">
    <source>
        <dbReference type="ARBA" id="ARBA00022496"/>
    </source>
</evidence>
<keyword evidence="20" id="KW-1185">Reference proteome</keyword>
<proteinExistence type="inferred from homology"/>
<dbReference type="NCBIfam" id="TIGR01783">
    <property type="entry name" value="TonB-siderophor"/>
    <property type="match status" value="1"/>
</dbReference>
<feature type="chain" id="PRO_5023057981" evidence="16">
    <location>
        <begin position="29"/>
        <end position="751"/>
    </location>
</feature>
<comment type="subcellular location">
    <subcellularLocation>
        <location evidence="1 14">Cell outer membrane</location>
        <topology evidence="1 14">Multi-pass membrane protein</topology>
    </subcellularLocation>
</comment>
<dbReference type="GO" id="GO:0015891">
    <property type="term" value="P:siderophore transport"/>
    <property type="evidence" value="ECO:0007669"/>
    <property type="project" value="InterPro"/>
</dbReference>
<keyword evidence="12 19" id="KW-0675">Receptor</keyword>
<evidence type="ECO:0000256" key="13">
    <source>
        <dbReference type="ARBA" id="ARBA00023237"/>
    </source>
</evidence>
<dbReference type="EMBL" id="CP043046">
    <property type="protein sequence ID" value="QEI07099.1"/>
    <property type="molecule type" value="Genomic_DNA"/>
</dbReference>
<dbReference type="RefSeq" id="WP_148816146.1">
    <property type="nucleotide sequence ID" value="NZ_CP043046.1"/>
</dbReference>
<evidence type="ECO:0000256" key="10">
    <source>
        <dbReference type="ARBA" id="ARBA00023077"/>
    </source>
</evidence>
<dbReference type="AlphaFoldDB" id="A0A5C0AXE0"/>
<keyword evidence="9" id="KW-0406">Ion transport</keyword>
<sequence length="751" mass="80301">MKARNESFRLNSLFVAICGAMLVAPVMAQTTTPSPGVSALPTIPVEASPEGVAEGSFKADRAASTKYVAPLLDTPKTVSVITQEMIKETNATSLQEVLRGTPGITFGMGEGGTPEGDHPFIRGFDSINNVLIDGVRDPSSQSRDMFNVERVDVTKGADSVYNGGGAVGGSINLVQKAPTLENSIGGSLGLGTDKYKRATVDLNRQLGETSAFRLNLLGAKGDVAGRNGVDYEHLGVAPTLALGIGTPTRVTVGYYHYQTDDMPDYGIPYNNPFAAGTANARFNGDGGPLGVNRDNFYGLKGRDFRKTQVDSGTLKVEHDINDRFTFSNTTRYTESSNDYIASNPGDSSGLNITNAPITIGTGAAAVLVPSGFLNRNAKSRNSESQGFINATQLRGTVNTGGLKHSLAVGFEYAKDKVNSRGYTVGAAPVANILNPNPNDAYTGTITRATAGTRTEAETKSVYIFDSLELNPQWSINAGLRYDNYDTHASPYSTVGAALAPTAFLRSKNDFLNYQAGVVYKPAANGSIYVNYATASNQPGISVGDGTDSLALTNQDLDAERVKSLELGTKWDVLDRRLSLTGAIFHIEKTNAKVATSATTMANVGEQRVNGFELGFAGNISPAWKVYGGYVYQDAKLANAGPVNAAFNGNQFPNTAENSASLWTSYKLIPQLTLGGGLFYVDKVWGNTANTKYTPSYVRLDAYADYEINKNVSLQLNVQNLTDKRYFDRAFTTHMVSVAPGRQVILTANFKY</sequence>
<dbReference type="OrthoDB" id="9790771at2"/>
<dbReference type="InterPro" id="IPR037066">
    <property type="entry name" value="Plug_dom_sf"/>
</dbReference>
<evidence type="ECO:0000256" key="11">
    <source>
        <dbReference type="ARBA" id="ARBA00023136"/>
    </source>
</evidence>
<evidence type="ECO:0000256" key="16">
    <source>
        <dbReference type="SAM" id="SignalP"/>
    </source>
</evidence>
<feature type="signal peptide" evidence="16">
    <location>
        <begin position="1"/>
        <end position="28"/>
    </location>
</feature>
<gene>
    <name evidence="19" type="ORF">FXN63_15570</name>
</gene>
<evidence type="ECO:0000256" key="3">
    <source>
        <dbReference type="ARBA" id="ARBA00022448"/>
    </source>
</evidence>
<dbReference type="GO" id="GO:0009279">
    <property type="term" value="C:cell outer membrane"/>
    <property type="evidence" value="ECO:0007669"/>
    <property type="project" value="UniProtKB-SubCell"/>
</dbReference>
<keyword evidence="5" id="KW-0410">Iron transport</keyword>
<dbReference type="Gene3D" id="2.170.130.10">
    <property type="entry name" value="TonB-dependent receptor, plug domain"/>
    <property type="match status" value="1"/>
</dbReference>
<evidence type="ECO:0000259" key="17">
    <source>
        <dbReference type="Pfam" id="PF00593"/>
    </source>
</evidence>
<organism evidence="19 20">
    <name type="scientific">Pigmentiphaga aceris</name>
    <dbReference type="NCBI Taxonomy" id="1940612"/>
    <lineage>
        <taxon>Bacteria</taxon>
        <taxon>Pseudomonadati</taxon>
        <taxon>Pseudomonadota</taxon>
        <taxon>Betaproteobacteria</taxon>
        <taxon>Burkholderiales</taxon>
        <taxon>Alcaligenaceae</taxon>
        <taxon>Pigmentiphaga</taxon>
    </lineage>
</organism>
<comment type="similarity">
    <text evidence="2 14 15">Belongs to the TonB-dependent receptor family.</text>
</comment>
<keyword evidence="3 14" id="KW-0813">Transport</keyword>
<evidence type="ECO:0000256" key="12">
    <source>
        <dbReference type="ARBA" id="ARBA00023170"/>
    </source>
</evidence>
<evidence type="ECO:0000313" key="20">
    <source>
        <dbReference type="Proteomes" id="UP000325161"/>
    </source>
</evidence>
<evidence type="ECO:0000313" key="19">
    <source>
        <dbReference type="EMBL" id="QEI07099.1"/>
    </source>
</evidence>
<evidence type="ECO:0000256" key="9">
    <source>
        <dbReference type="ARBA" id="ARBA00023065"/>
    </source>
</evidence>
<evidence type="ECO:0000256" key="2">
    <source>
        <dbReference type="ARBA" id="ARBA00009810"/>
    </source>
</evidence>
<keyword evidence="10 15" id="KW-0798">TonB box</keyword>
<accession>A0A5C0AXE0</accession>
<dbReference type="Pfam" id="PF00593">
    <property type="entry name" value="TonB_dep_Rec_b-barrel"/>
    <property type="match status" value="1"/>
</dbReference>
<reference evidence="19 20" key="1">
    <citation type="submission" date="2019-08" db="EMBL/GenBank/DDBJ databases">
        <title>Amphibian skin-associated Pigmentiphaga: genome sequence and occurrence across geography and hosts.</title>
        <authorList>
            <person name="Bletz M.C."/>
            <person name="Bunk B."/>
            <person name="Sproeer C."/>
            <person name="Biwer P."/>
            <person name="Reiter S."/>
            <person name="Rabemananjara F.C.E."/>
            <person name="Schulz S."/>
            <person name="Overmann J."/>
            <person name="Vences M."/>
        </authorList>
    </citation>
    <scope>NUCLEOTIDE SEQUENCE [LARGE SCALE GENOMIC DNA]</scope>
    <source>
        <strain evidence="19 20">Mada1488</strain>
    </source>
</reference>
<keyword evidence="11 14" id="KW-0472">Membrane</keyword>
<evidence type="ECO:0000256" key="4">
    <source>
        <dbReference type="ARBA" id="ARBA00022452"/>
    </source>
</evidence>
<keyword evidence="7 16" id="KW-0732">Signal</keyword>
<evidence type="ECO:0000256" key="6">
    <source>
        <dbReference type="ARBA" id="ARBA00022692"/>
    </source>
</evidence>
<dbReference type="CDD" id="cd01347">
    <property type="entry name" value="ligand_gated_channel"/>
    <property type="match status" value="1"/>
</dbReference>
<keyword evidence="13 14" id="KW-0998">Cell outer membrane</keyword>
<evidence type="ECO:0000256" key="8">
    <source>
        <dbReference type="ARBA" id="ARBA00023004"/>
    </source>
</evidence>
<feature type="domain" description="TonB-dependent receptor plug" evidence="18">
    <location>
        <begin position="71"/>
        <end position="169"/>
    </location>
</feature>
<protein>
    <submittedName>
        <fullName evidence="19">TonB-dependent siderophore receptor</fullName>
    </submittedName>
</protein>
<dbReference type="InterPro" id="IPR012910">
    <property type="entry name" value="Plug_dom"/>
</dbReference>
<dbReference type="InterPro" id="IPR036942">
    <property type="entry name" value="Beta-barrel_TonB_sf"/>
</dbReference>
<dbReference type="FunFam" id="2.170.130.10:FF:000001">
    <property type="entry name" value="Catecholate siderophore TonB-dependent receptor"/>
    <property type="match status" value="1"/>
</dbReference>
<dbReference type="InterPro" id="IPR000531">
    <property type="entry name" value="Beta-barrel_TonB"/>
</dbReference>
<feature type="domain" description="TonB-dependent receptor-like beta-barrel" evidence="17">
    <location>
        <begin position="261"/>
        <end position="720"/>
    </location>
</feature>
<evidence type="ECO:0000256" key="1">
    <source>
        <dbReference type="ARBA" id="ARBA00004571"/>
    </source>
</evidence>
<dbReference type="InterPro" id="IPR010105">
    <property type="entry name" value="TonB_sidphr_rcpt"/>
</dbReference>
<dbReference type="KEGG" id="pacr:FXN63_15570"/>
<dbReference type="PANTHER" id="PTHR32552">
    <property type="entry name" value="FERRICHROME IRON RECEPTOR-RELATED"/>
    <property type="match status" value="1"/>
</dbReference>
<keyword evidence="4 14" id="KW-1134">Transmembrane beta strand</keyword>